<reference evidence="7 8" key="1">
    <citation type="submission" date="2016-05" db="EMBL/GenBank/DDBJ databases">
        <title>A degradative enzymes factory behind the ericoid mycorrhizal symbiosis.</title>
        <authorList>
            <consortium name="DOE Joint Genome Institute"/>
            <person name="Martino E."/>
            <person name="Morin E."/>
            <person name="Grelet G."/>
            <person name="Kuo A."/>
            <person name="Kohler A."/>
            <person name="Daghino S."/>
            <person name="Barry K."/>
            <person name="Choi C."/>
            <person name="Cichocki N."/>
            <person name="Clum A."/>
            <person name="Copeland A."/>
            <person name="Hainaut M."/>
            <person name="Haridas S."/>
            <person name="Labutti K."/>
            <person name="Lindquist E."/>
            <person name="Lipzen A."/>
            <person name="Khouja H.-R."/>
            <person name="Murat C."/>
            <person name="Ohm R."/>
            <person name="Olson A."/>
            <person name="Spatafora J."/>
            <person name="Veneault-Fourrey C."/>
            <person name="Henrissat B."/>
            <person name="Grigoriev I."/>
            <person name="Martin F."/>
            <person name="Perotto S."/>
        </authorList>
    </citation>
    <scope>NUCLEOTIDE SEQUENCE [LARGE SCALE GENOMIC DNA]</scope>
    <source>
        <strain evidence="7 8">UAMH 7357</strain>
    </source>
</reference>
<accession>A0A2J6PFT1</accession>
<dbReference type="PANTHER" id="PTHR18896">
    <property type="entry name" value="PHOSPHOLIPASE D"/>
    <property type="match status" value="1"/>
</dbReference>
<proteinExistence type="inferred from homology"/>
<evidence type="ECO:0000256" key="5">
    <source>
        <dbReference type="PIRNR" id="PIRNR009376"/>
    </source>
</evidence>
<evidence type="ECO:0000256" key="3">
    <source>
        <dbReference type="ARBA" id="ARBA00022963"/>
    </source>
</evidence>
<dbReference type="SUPFAM" id="SSF56024">
    <property type="entry name" value="Phospholipase D/nuclease"/>
    <property type="match status" value="2"/>
</dbReference>
<sequence length="868" mass="98488">MSLFHNAKAGLHSFTTDLKQELDVVEGVLEDEIHSHTHLNKACHNLHMYTRDNRFHSFAPPRRGNDAKWFVDGCGYFWAVSVALEEAKESIWILDWWLSPELYLRRPPSQNEQYRLDRMLQAAAQRGVKVNIIVYKEVSAILTLCSEHTKTALEALHPNIAVFRHPDHILSGQVVESEIISALKHFSLKSLQLANIPEDALHALYGVNNDIILYWAHHEKLCLIDGKIAFMGGLDMCFGRWDTNSHPSVDIHPTDVNLTVFPGQDYNNARIYDFEDVTKWKDNKLDRTKSARMGWSDLSMCLQGPVVEDLRAHFVQRWNFIYNEKYDVQGNRRYQPLTLTVQDIPDGYYHKDGKNDPDLAASQHSHLSGIASRAGTFYDKLRDEPGFEEPTTGMGIQLVRSCSRWSNGVSTEHSIANAYIGVIRNSQHFIYIENQFFITGTNDAQHPIRNKIGAAIVDRCVQAYQNGEKFKVIVCMPSVPAFAGDLQADDSLGTRAIMEYQYSSICRGGYSIIESIEKAGVPDAKQYIRFYNLRNYDRINLGKTIAKVEQASGVQYRDARMEHDDIVGAGYDGQGYGTGAAYGQSNPRYDAYQQAASQVSNDSKYDSVAACYMDGGPSIKDVPWSGTDQEEMDSFVSEELYIHTKLLIADDRIVICGSANLNDRSQLGYHDSEIAVVIEDPSLIDSMMDGKPYQASRYAASLRRQLFRKHLGLLPHQDYTKPDANFMPINKDPNLYDWGSAADFLVRDPLSREFGNLWNGTATANTAIFAKAFHCVPADHIRNWKQYEQYFQRYFVSKSKKDDKQQIPPPYQYGHVVREEFPGGARELKEWLDGVRGTLVEMPLRFMDGVDFAKSGLKLNALTDEVYT</sequence>
<keyword evidence="2 5" id="KW-0378">Hydrolase</keyword>
<dbReference type="CDD" id="cd09138">
    <property type="entry name" value="PLDc_vPLD1_2_yPLD_like_1"/>
    <property type="match status" value="1"/>
</dbReference>
<evidence type="ECO:0000313" key="8">
    <source>
        <dbReference type="Proteomes" id="UP000235672"/>
    </source>
</evidence>
<dbReference type="GO" id="GO:0035556">
    <property type="term" value="P:intracellular signal transduction"/>
    <property type="evidence" value="ECO:0007669"/>
    <property type="project" value="InterPro"/>
</dbReference>
<dbReference type="SMART" id="SM00155">
    <property type="entry name" value="PLDc"/>
    <property type="match status" value="2"/>
</dbReference>
<dbReference type="PANTHER" id="PTHR18896:SF186">
    <property type="entry name" value="PHOSPHOLIPASE D"/>
    <property type="match status" value="1"/>
</dbReference>
<keyword evidence="8" id="KW-1185">Reference proteome</keyword>
<organism evidence="7 8">
    <name type="scientific">Hyaloscypha hepaticicola</name>
    <dbReference type="NCBI Taxonomy" id="2082293"/>
    <lineage>
        <taxon>Eukaryota</taxon>
        <taxon>Fungi</taxon>
        <taxon>Dikarya</taxon>
        <taxon>Ascomycota</taxon>
        <taxon>Pezizomycotina</taxon>
        <taxon>Leotiomycetes</taxon>
        <taxon>Helotiales</taxon>
        <taxon>Hyaloscyphaceae</taxon>
        <taxon>Hyaloscypha</taxon>
    </lineage>
</organism>
<dbReference type="GO" id="GO:0009395">
    <property type="term" value="P:phospholipid catabolic process"/>
    <property type="evidence" value="ECO:0007669"/>
    <property type="project" value="TreeGrafter"/>
</dbReference>
<comment type="catalytic activity">
    <reaction evidence="5">
        <text>a 1,2-diacyl-sn-glycero-3-phosphocholine + H2O = a 1,2-diacyl-sn-glycero-3-phosphate + choline + H(+)</text>
        <dbReference type="Rhea" id="RHEA:14445"/>
        <dbReference type="ChEBI" id="CHEBI:15354"/>
        <dbReference type="ChEBI" id="CHEBI:15377"/>
        <dbReference type="ChEBI" id="CHEBI:15378"/>
        <dbReference type="ChEBI" id="CHEBI:57643"/>
        <dbReference type="ChEBI" id="CHEBI:58608"/>
        <dbReference type="EC" id="3.1.4.4"/>
    </reaction>
</comment>
<dbReference type="Pfam" id="PF13091">
    <property type="entry name" value="PLDc_2"/>
    <property type="match status" value="1"/>
</dbReference>
<dbReference type="InterPro" id="IPR015679">
    <property type="entry name" value="PLipase_D_fam"/>
</dbReference>
<dbReference type="Proteomes" id="UP000235672">
    <property type="component" value="Unassembled WGS sequence"/>
</dbReference>
<dbReference type="GO" id="GO:0006654">
    <property type="term" value="P:phosphatidic acid biosynthetic process"/>
    <property type="evidence" value="ECO:0007669"/>
    <property type="project" value="InterPro"/>
</dbReference>
<feature type="domain" description="PLD phosphodiesterase" evidence="6">
    <location>
        <begin position="213"/>
        <end position="240"/>
    </location>
</feature>
<dbReference type="InterPro" id="IPR016555">
    <property type="entry name" value="PLipase_D_euk"/>
</dbReference>
<dbReference type="AlphaFoldDB" id="A0A2J6PFT1"/>
<keyword evidence="3 5" id="KW-0442">Lipid degradation</keyword>
<keyword evidence="1" id="KW-0677">Repeat</keyword>
<dbReference type="PROSITE" id="PS50035">
    <property type="entry name" value="PLD"/>
    <property type="match status" value="2"/>
</dbReference>
<name>A0A2J6PFT1_9HELO</name>
<evidence type="ECO:0000256" key="2">
    <source>
        <dbReference type="ARBA" id="ARBA00022801"/>
    </source>
</evidence>
<dbReference type="InterPro" id="IPR001736">
    <property type="entry name" value="PLipase_D/transphosphatidylase"/>
</dbReference>
<dbReference type="CDD" id="cd09141">
    <property type="entry name" value="PLDc_vPLD1_2_yPLD_like_2"/>
    <property type="match status" value="1"/>
</dbReference>
<evidence type="ECO:0000256" key="4">
    <source>
        <dbReference type="ARBA" id="ARBA00023098"/>
    </source>
</evidence>
<feature type="domain" description="PLD phosphodiesterase" evidence="6">
    <location>
        <begin position="638"/>
        <end position="665"/>
    </location>
</feature>
<comment type="similarity">
    <text evidence="5">Belongs to the phospholipase D family.</text>
</comment>
<evidence type="ECO:0000313" key="7">
    <source>
        <dbReference type="EMBL" id="PMD12887.1"/>
    </source>
</evidence>
<dbReference type="Gene3D" id="3.30.870.10">
    <property type="entry name" value="Endonuclease Chain A"/>
    <property type="match status" value="3"/>
</dbReference>
<evidence type="ECO:0000256" key="1">
    <source>
        <dbReference type="ARBA" id="ARBA00022737"/>
    </source>
</evidence>
<dbReference type="EC" id="3.1.4.4" evidence="5"/>
<dbReference type="EMBL" id="KZ613540">
    <property type="protein sequence ID" value="PMD12887.1"/>
    <property type="molecule type" value="Genomic_DNA"/>
</dbReference>
<evidence type="ECO:0000259" key="6">
    <source>
        <dbReference type="PROSITE" id="PS50035"/>
    </source>
</evidence>
<keyword evidence="4" id="KW-0443">Lipid metabolism</keyword>
<dbReference type="FunFam" id="3.30.870.10:FF:000032">
    <property type="entry name" value="Phospholipase"/>
    <property type="match status" value="1"/>
</dbReference>
<dbReference type="GO" id="GO:0004630">
    <property type="term" value="F:phospholipase D activity"/>
    <property type="evidence" value="ECO:0007669"/>
    <property type="project" value="UniProtKB-UniRule"/>
</dbReference>
<dbReference type="STRING" id="1745343.A0A2J6PFT1"/>
<protein>
    <recommendedName>
        <fullName evidence="5">Phospholipase</fullName>
        <ecNumber evidence="5">3.1.4.4</ecNumber>
    </recommendedName>
</protein>
<gene>
    <name evidence="7" type="ORF">NA56DRAFT_586442</name>
</gene>
<dbReference type="PIRSF" id="PIRSF009376">
    <property type="entry name" value="Phospholipase_D_euk"/>
    <property type="match status" value="1"/>
</dbReference>
<dbReference type="InterPro" id="IPR025202">
    <property type="entry name" value="PLD-like_dom"/>
</dbReference>
<dbReference type="OrthoDB" id="14911at2759"/>